<protein>
    <recommendedName>
        <fullName evidence="3">Restriction endonuclease</fullName>
    </recommendedName>
</protein>
<organism evidence="1 2">
    <name type="scientific">Aliidiomarina taiwanensis</name>
    <dbReference type="NCBI Taxonomy" id="946228"/>
    <lineage>
        <taxon>Bacteria</taxon>
        <taxon>Pseudomonadati</taxon>
        <taxon>Pseudomonadota</taxon>
        <taxon>Gammaproteobacteria</taxon>
        <taxon>Alteromonadales</taxon>
        <taxon>Idiomarinaceae</taxon>
        <taxon>Aliidiomarina</taxon>
    </lineage>
</organism>
<keyword evidence="2" id="KW-1185">Reference proteome</keyword>
<reference evidence="1 2" key="1">
    <citation type="journal article" date="2011" name="Front. Microbiol.">
        <title>Genomic signatures of strain selection and enhancement in Bacillus atrophaeus var. globigii, a historical biowarfare simulant.</title>
        <authorList>
            <person name="Gibbons H.S."/>
            <person name="Broomall S.M."/>
            <person name="McNew L.A."/>
            <person name="Daligault H."/>
            <person name="Chapman C."/>
            <person name="Bruce D."/>
            <person name="Karavis M."/>
            <person name="Krepps M."/>
            <person name="McGregor P.A."/>
            <person name="Hong C."/>
            <person name="Park K.H."/>
            <person name="Akmal A."/>
            <person name="Feldman A."/>
            <person name="Lin J.S."/>
            <person name="Chang W.E."/>
            <person name="Higgs B.W."/>
            <person name="Demirev P."/>
            <person name="Lindquist J."/>
            <person name="Liem A."/>
            <person name="Fochler E."/>
            <person name="Read T.D."/>
            <person name="Tapia R."/>
            <person name="Johnson S."/>
            <person name="Bishop-Lilly K.A."/>
            <person name="Detter C."/>
            <person name="Han C."/>
            <person name="Sozhamannan S."/>
            <person name="Rosenzweig C.N."/>
            <person name="Skowronski E.W."/>
        </authorList>
    </citation>
    <scope>NUCLEOTIDE SEQUENCE [LARGE SCALE GENOMIC DNA]</scope>
    <source>
        <strain evidence="1 2">AIT1</strain>
    </source>
</reference>
<dbReference type="PANTHER" id="PTHR38733:SF1">
    <property type="entry name" value="TYPE IV METHYL-DIRECTED RESTRICTION ENZYME ECOKMCRBC"/>
    <property type="match status" value="1"/>
</dbReference>
<dbReference type="EMBL" id="PIPQ01000002">
    <property type="protein sequence ID" value="RUO42670.1"/>
    <property type="molecule type" value="Genomic_DNA"/>
</dbReference>
<comment type="caution">
    <text evidence="1">The sequence shown here is derived from an EMBL/GenBank/DDBJ whole genome shotgun (WGS) entry which is preliminary data.</text>
</comment>
<dbReference type="AlphaFoldDB" id="A0A432X754"/>
<dbReference type="Pfam" id="PF10117">
    <property type="entry name" value="McrBC"/>
    <property type="match status" value="1"/>
</dbReference>
<sequence>MQVASGLNLTGRRIKLQEYGETVVHSSADIDLRVLDEANRRWRIKLGLPNSPIRVKNIGNGYVTLRAEGVTGVVRIGDTDIEIAPKFLDAAEDNWQTVLWRILTIVEGGLIDDTQTTASTVSSLFIPDLLADMFLSSYAKGASRGLPRSYLTEQGEGNILLGQLDTSRLNEWIARPWILPYVSDFLTDDTPLARLLRWSAECLAATVKAPGRARALREIVAGLAHVNKRPPQILEAQSIHLGLQHTGLETARIVGLMLLDGAGVQHAAGEHRLAGFLWNSNYIYENYVYWLCERAASKRNHRITKSSVTFAQVIKGKGTRLKTTPDVVFHNANGVAVAVIDAKYKNFSLRPKASDTYQVLTAGHVLGCPRVSLTYPVDIDQEPTTWHVPSALGGESIELTALPINLMKLLKPKGNEDLIDFIGNWLIDFPIPSQTLLETYPLR</sequence>
<evidence type="ECO:0000313" key="1">
    <source>
        <dbReference type="EMBL" id="RUO42670.1"/>
    </source>
</evidence>
<name>A0A432X754_9GAMM</name>
<dbReference type="Proteomes" id="UP000286976">
    <property type="component" value="Unassembled WGS sequence"/>
</dbReference>
<gene>
    <name evidence="1" type="ORF">CWE15_04455</name>
</gene>
<dbReference type="PANTHER" id="PTHR38733">
    <property type="entry name" value="PROTEIN MCRC"/>
    <property type="match status" value="1"/>
</dbReference>
<evidence type="ECO:0000313" key="2">
    <source>
        <dbReference type="Proteomes" id="UP000286976"/>
    </source>
</evidence>
<accession>A0A432X754</accession>
<dbReference type="InterPro" id="IPR019292">
    <property type="entry name" value="McrC"/>
</dbReference>
<evidence type="ECO:0008006" key="3">
    <source>
        <dbReference type="Google" id="ProtNLM"/>
    </source>
</evidence>
<proteinExistence type="predicted"/>